<organism evidence="2 3">
    <name type="scientific">Paradesertivirga mongoliensis</name>
    <dbReference type="NCBI Taxonomy" id="2100740"/>
    <lineage>
        <taxon>Bacteria</taxon>
        <taxon>Pseudomonadati</taxon>
        <taxon>Bacteroidota</taxon>
        <taxon>Sphingobacteriia</taxon>
        <taxon>Sphingobacteriales</taxon>
        <taxon>Sphingobacteriaceae</taxon>
        <taxon>Paradesertivirga</taxon>
    </lineage>
</organism>
<gene>
    <name evidence="2" type="ORF">ACFSJU_12610</name>
</gene>
<keyword evidence="2" id="KW-0808">Transferase</keyword>
<comment type="caution">
    <text evidence="2">The sequence shown here is derived from an EMBL/GenBank/DDBJ whole genome shotgun (WGS) entry which is preliminary data.</text>
</comment>
<dbReference type="EMBL" id="JBHUHZ010000002">
    <property type="protein sequence ID" value="MFD2163239.1"/>
    <property type="molecule type" value="Genomic_DNA"/>
</dbReference>
<evidence type="ECO:0000313" key="3">
    <source>
        <dbReference type="Proteomes" id="UP001597387"/>
    </source>
</evidence>
<dbReference type="PANTHER" id="PTHR43591:SF24">
    <property type="entry name" value="2-METHOXY-6-POLYPRENYL-1,4-BENZOQUINOL METHYLASE, MITOCHONDRIAL"/>
    <property type="match status" value="1"/>
</dbReference>
<reference evidence="3" key="1">
    <citation type="journal article" date="2019" name="Int. J. Syst. Evol. Microbiol.">
        <title>The Global Catalogue of Microorganisms (GCM) 10K type strain sequencing project: providing services to taxonomists for standard genome sequencing and annotation.</title>
        <authorList>
            <consortium name="The Broad Institute Genomics Platform"/>
            <consortium name="The Broad Institute Genome Sequencing Center for Infectious Disease"/>
            <person name="Wu L."/>
            <person name="Ma J."/>
        </authorList>
    </citation>
    <scope>NUCLEOTIDE SEQUENCE [LARGE SCALE GENOMIC DNA]</scope>
    <source>
        <strain evidence="3">KCTC 42217</strain>
    </source>
</reference>
<dbReference type="InterPro" id="IPR025714">
    <property type="entry name" value="Methyltranfer_dom"/>
</dbReference>
<dbReference type="Gene3D" id="3.40.50.150">
    <property type="entry name" value="Vaccinia Virus protein VP39"/>
    <property type="match status" value="1"/>
</dbReference>
<feature type="domain" description="Methyltransferase" evidence="1">
    <location>
        <begin position="37"/>
        <end position="138"/>
    </location>
</feature>
<keyword evidence="2" id="KW-0489">Methyltransferase</keyword>
<protein>
    <submittedName>
        <fullName evidence="2">Methyltransferase domain-containing protein</fullName>
    </submittedName>
</protein>
<dbReference type="Proteomes" id="UP001597387">
    <property type="component" value="Unassembled WGS sequence"/>
</dbReference>
<dbReference type="RefSeq" id="WP_255901203.1">
    <property type="nucleotide sequence ID" value="NZ_JAFMZO010000002.1"/>
</dbReference>
<evidence type="ECO:0000313" key="2">
    <source>
        <dbReference type="EMBL" id="MFD2163239.1"/>
    </source>
</evidence>
<dbReference type="Pfam" id="PF13847">
    <property type="entry name" value="Methyltransf_31"/>
    <property type="match status" value="1"/>
</dbReference>
<evidence type="ECO:0000259" key="1">
    <source>
        <dbReference type="Pfam" id="PF13847"/>
    </source>
</evidence>
<dbReference type="CDD" id="cd02440">
    <property type="entry name" value="AdoMet_MTases"/>
    <property type="match status" value="1"/>
</dbReference>
<sequence>MSDKHYDSSYLESTGQILKGIKESSYSLFKTSPAGLILDLGCGTGSDVARLAELRPDAKIVGIDHDPSMLKRARQSAAGKENVDFVLSEAYPLAFETESVTGVRTERMIQHLDEPEKVLGEIHRVLGRDCPLVVVETDWRSLSFYIGHTLIEKKVSDYLTEVKVKNGVSARNLTTYLSELQYKDIKIELFPVILRSLSEANEYLWFEVILNEAAEKGYITHTDCDIFRESLKKADHNACFLCSINLVIVSAYK</sequence>
<dbReference type="GO" id="GO:0008168">
    <property type="term" value="F:methyltransferase activity"/>
    <property type="evidence" value="ECO:0007669"/>
    <property type="project" value="UniProtKB-KW"/>
</dbReference>
<dbReference type="SUPFAM" id="SSF53335">
    <property type="entry name" value="S-adenosyl-L-methionine-dependent methyltransferases"/>
    <property type="match status" value="1"/>
</dbReference>
<keyword evidence="3" id="KW-1185">Reference proteome</keyword>
<name>A0ABW4ZNS7_9SPHI</name>
<accession>A0ABW4ZNS7</accession>
<proteinExistence type="predicted"/>
<dbReference type="PANTHER" id="PTHR43591">
    <property type="entry name" value="METHYLTRANSFERASE"/>
    <property type="match status" value="1"/>
</dbReference>
<dbReference type="InterPro" id="IPR029063">
    <property type="entry name" value="SAM-dependent_MTases_sf"/>
</dbReference>
<dbReference type="GO" id="GO:0032259">
    <property type="term" value="P:methylation"/>
    <property type="evidence" value="ECO:0007669"/>
    <property type="project" value="UniProtKB-KW"/>
</dbReference>